<protein>
    <submittedName>
        <fullName evidence="2">PCF8775</fullName>
    </submittedName>
</protein>
<accession>A0A376DA26</accession>
<evidence type="ECO:0000313" key="3">
    <source>
        <dbReference type="Proteomes" id="UP000255248"/>
    </source>
</evidence>
<evidence type="ECO:0000256" key="1">
    <source>
        <dbReference type="SAM" id="SignalP"/>
    </source>
</evidence>
<dbReference type="EMBL" id="UFXZ01000001">
    <property type="protein sequence ID" value="STC85849.1"/>
    <property type="molecule type" value="Genomic_DNA"/>
</dbReference>
<feature type="signal peptide" evidence="1">
    <location>
        <begin position="1"/>
        <end position="25"/>
    </location>
</feature>
<name>A0A376DA26_9GAMM</name>
<evidence type="ECO:0000313" key="2">
    <source>
        <dbReference type="EMBL" id="STC85849.1"/>
    </source>
</evidence>
<proteinExistence type="predicted"/>
<organism evidence="2 3">
    <name type="scientific">Edwardsiella hoshinae</name>
    <dbReference type="NCBI Taxonomy" id="93378"/>
    <lineage>
        <taxon>Bacteria</taxon>
        <taxon>Pseudomonadati</taxon>
        <taxon>Pseudomonadota</taxon>
        <taxon>Gammaproteobacteria</taxon>
        <taxon>Enterobacterales</taxon>
        <taxon>Hafniaceae</taxon>
        <taxon>Edwardsiella</taxon>
    </lineage>
</organism>
<dbReference type="Proteomes" id="UP000255248">
    <property type="component" value="Unassembled WGS sequence"/>
</dbReference>
<keyword evidence="1" id="KW-0732">Signal</keyword>
<gene>
    <name evidence="2" type="ORF">NCTC12121_00989</name>
</gene>
<dbReference type="AlphaFoldDB" id="A0A376DA26"/>
<feature type="chain" id="PRO_5016622626" evidence="1">
    <location>
        <begin position="26"/>
        <end position="202"/>
    </location>
</feature>
<reference evidence="2 3" key="1">
    <citation type="submission" date="2018-06" db="EMBL/GenBank/DDBJ databases">
        <authorList>
            <consortium name="Pathogen Informatics"/>
            <person name="Doyle S."/>
        </authorList>
    </citation>
    <scope>NUCLEOTIDE SEQUENCE [LARGE SCALE GENOMIC DNA]</scope>
    <source>
        <strain evidence="2 3">NCTC12121</strain>
    </source>
</reference>
<sequence>MVIFMRKQLLALTLTLLSASLSSQAAVSNAQLSFSWVGTVPPATVAGSGWKFTDLLGNDFVPRAQTLQVITDADQKVNFITSQPVVFNLTSNNTNNLNRLDAYLAGQPNVTGLVGNKQLALTQTFTAPGDDEMLVSLNQQALKVGDTNKVQIASCASSTSCTVGLMLHAKVTQSNVAHGSTVNFTTPVVFAVDLASSSGQQP</sequence>